<dbReference type="GeneID" id="102917855"/>
<dbReference type="PANTHER" id="PTHR15901:SF16">
    <property type="entry name" value="TESTICULAR HAPLOID EXPRESSED GENE PROTEIN"/>
    <property type="match status" value="1"/>
</dbReference>
<feature type="compositionally biased region" description="Gly residues" evidence="2">
    <location>
        <begin position="30"/>
        <end position="40"/>
    </location>
</feature>
<dbReference type="GO" id="GO:0007283">
    <property type="term" value="P:spermatogenesis"/>
    <property type="evidence" value="ECO:0007669"/>
    <property type="project" value="TreeGrafter"/>
</dbReference>
<evidence type="ECO:0000313" key="4">
    <source>
        <dbReference type="Proteomes" id="UP000694547"/>
    </source>
</evidence>
<dbReference type="CTD" id="51298"/>
<organism evidence="3 4">
    <name type="scientific">Peromyscus maniculatus bairdii</name>
    <name type="common">Prairie deer mouse</name>
    <dbReference type="NCBI Taxonomy" id="230844"/>
    <lineage>
        <taxon>Eukaryota</taxon>
        <taxon>Metazoa</taxon>
        <taxon>Chordata</taxon>
        <taxon>Craniata</taxon>
        <taxon>Vertebrata</taxon>
        <taxon>Euteleostomi</taxon>
        <taxon>Mammalia</taxon>
        <taxon>Eutheria</taxon>
        <taxon>Euarchontoglires</taxon>
        <taxon>Glires</taxon>
        <taxon>Rodentia</taxon>
        <taxon>Myomorpha</taxon>
        <taxon>Muroidea</taxon>
        <taxon>Cricetidae</taxon>
        <taxon>Neotominae</taxon>
        <taxon>Peromyscus</taxon>
    </lineage>
</organism>
<feature type="compositionally biased region" description="Acidic residues" evidence="2">
    <location>
        <begin position="60"/>
        <end position="80"/>
    </location>
</feature>
<sequence length="356" mass="39956">MGELGEHRASLLNNPAPEAKTSGGSEHGQSNGGLGNGGLGHQSASFESPWLQGSQATEGVDAEDPEEEIPPEEVPGEELPEAPNLEDSLGRELEVEVVEMSQLSITERTPSVSMAKSKKKKGRRLLELAKPKTNWQCLRDRPSVYWTERFIEDTTLTITVPAVSHRVEELSRPKRFYLEYYNNNRTTPIWPIPRSTLEYQPSNRLKQLAIPKVRNNIWSINMSEISQVSRAAQMAVPTPRTLHLAKPRPPATLLEEWDPMPKPKPHVSDYNRLLQLATPKAMSEKCVPDRSPQWEVLEATKRAVASSRIISLAQPRIRKDLNEGYNPYYISPASLVAQASPRIYELATPKYITKKV</sequence>
<dbReference type="RefSeq" id="XP_006978301.1">
    <property type="nucleotide sequence ID" value="XM_006978239.2"/>
</dbReference>
<dbReference type="PANTHER" id="PTHR15901">
    <property type="entry name" value="TESTICULAR HAPLOID EXPRESSED GENE PROTEIN"/>
    <property type="match status" value="1"/>
</dbReference>
<reference evidence="3 4" key="1">
    <citation type="submission" date="2018-10" db="EMBL/GenBank/DDBJ databases">
        <title>Improved assembly of the deer mouse Peromyscus maniculatus genome.</title>
        <authorList>
            <person name="Lassance J.-M."/>
            <person name="Hoekstra H.E."/>
        </authorList>
    </citation>
    <scope>NUCLEOTIDE SEQUENCE [LARGE SCALE GENOMIC DNA]</scope>
</reference>
<accession>A0A6I9L881</accession>
<feature type="region of interest" description="Disordered" evidence="2">
    <location>
        <begin position="1"/>
        <end position="84"/>
    </location>
</feature>
<protein>
    <submittedName>
        <fullName evidence="3">Sperm microtubule associated protein 2</fullName>
    </submittedName>
</protein>
<dbReference type="InterPro" id="IPR006623">
    <property type="entry name" value="THEG"/>
</dbReference>
<dbReference type="InterPro" id="IPR042401">
    <property type="entry name" value="SPMAP2-like"/>
</dbReference>
<reference evidence="3" key="3">
    <citation type="submission" date="2025-09" db="UniProtKB">
        <authorList>
            <consortium name="Ensembl"/>
        </authorList>
    </citation>
    <scope>IDENTIFICATION</scope>
</reference>
<dbReference type="Ensembl" id="ENSPEMT00000013293.2">
    <property type="protein sequence ID" value="ENSPEMP00000009126.1"/>
    <property type="gene ID" value="ENSPEMG00000010528.2"/>
</dbReference>
<dbReference type="SMART" id="SM00705">
    <property type="entry name" value="THEG"/>
    <property type="match status" value="7"/>
</dbReference>
<gene>
    <name evidence="3" type="primary">Spmap2</name>
</gene>
<keyword evidence="1" id="KW-0677">Repeat</keyword>
<dbReference type="Proteomes" id="UP000694547">
    <property type="component" value="Chromosome 22"/>
</dbReference>
<evidence type="ECO:0000256" key="2">
    <source>
        <dbReference type="SAM" id="MobiDB-lite"/>
    </source>
</evidence>
<dbReference type="AlphaFoldDB" id="A0A6I9L881"/>
<reference evidence="3" key="2">
    <citation type="submission" date="2025-08" db="UniProtKB">
        <authorList>
            <consortium name="Ensembl"/>
        </authorList>
    </citation>
    <scope>IDENTIFICATION</scope>
</reference>
<keyword evidence="4" id="KW-1185">Reference proteome</keyword>
<dbReference type="OrthoDB" id="25466at2759"/>
<name>A0A6I9L881_PERMB</name>
<dbReference type="Pfam" id="PF14912">
    <property type="entry name" value="THEG"/>
    <property type="match status" value="3"/>
</dbReference>
<proteinExistence type="predicted"/>
<dbReference type="GeneTree" id="ENSGT00940000154630"/>
<evidence type="ECO:0000313" key="3">
    <source>
        <dbReference type="Ensembl" id="ENSPEMP00000009126.1"/>
    </source>
</evidence>
<evidence type="ECO:0000256" key="1">
    <source>
        <dbReference type="ARBA" id="ARBA00022737"/>
    </source>
</evidence>